<evidence type="ECO:0000313" key="12">
    <source>
        <dbReference type="Proteomes" id="UP000735302"/>
    </source>
</evidence>
<keyword evidence="7" id="KW-0406">Ion transport</keyword>
<evidence type="ECO:0000256" key="3">
    <source>
        <dbReference type="ARBA" id="ARBA00022475"/>
    </source>
</evidence>
<evidence type="ECO:0000313" key="11">
    <source>
        <dbReference type="EMBL" id="GFO17860.1"/>
    </source>
</evidence>
<keyword evidence="2" id="KW-0813">Transport</keyword>
<evidence type="ECO:0000256" key="2">
    <source>
        <dbReference type="ARBA" id="ARBA00022448"/>
    </source>
</evidence>
<dbReference type="AlphaFoldDB" id="A0AAV4BB67"/>
<dbReference type="PANTHER" id="PTHR46480:SF1">
    <property type="entry name" value="VOLTAGE-GATED HYDROGEN CHANNEL 1"/>
    <property type="match status" value="1"/>
</dbReference>
<keyword evidence="4" id="KW-0812">Transmembrane</keyword>
<dbReference type="Gene3D" id="1.20.120.350">
    <property type="entry name" value="Voltage-gated potassium channels. Chain C"/>
    <property type="match status" value="1"/>
</dbReference>
<protein>
    <submittedName>
        <fullName evidence="11">Voltage-gated hydrogen channel 1</fullName>
    </submittedName>
</protein>
<evidence type="ECO:0000256" key="7">
    <source>
        <dbReference type="ARBA" id="ARBA00023065"/>
    </source>
</evidence>
<dbReference type="EMBL" id="BLXT01004905">
    <property type="protein sequence ID" value="GFO17860.1"/>
    <property type="molecule type" value="Genomic_DNA"/>
</dbReference>
<name>A0AAV4BB67_9GAST</name>
<feature type="compositionally biased region" description="Low complexity" evidence="10">
    <location>
        <begin position="407"/>
        <end position="425"/>
    </location>
</feature>
<evidence type="ECO:0000256" key="5">
    <source>
        <dbReference type="ARBA" id="ARBA00022882"/>
    </source>
</evidence>
<dbReference type="GO" id="GO:0034702">
    <property type="term" value="C:monoatomic ion channel complex"/>
    <property type="evidence" value="ECO:0007669"/>
    <property type="project" value="UniProtKB-KW"/>
</dbReference>
<evidence type="ECO:0000256" key="4">
    <source>
        <dbReference type="ARBA" id="ARBA00022692"/>
    </source>
</evidence>
<keyword evidence="5" id="KW-0851">Voltage-gated channel</keyword>
<proteinExistence type="predicted"/>
<keyword evidence="3" id="KW-1003">Cell membrane</keyword>
<comment type="subcellular location">
    <subcellularLocation>
        <location evidence="1">Cell membrane</location>
        <topology evidence="1">Multi-pass membrane protein</topology>
    </subcellularLocation>
</comment>
<keyword evidence="6" id="KW-1133">Transmembrane helix</keyword>
<keyword evidence="8" id="KW-0472">Membrane</keyword>
<keyword evidence="12" id="KW-1185">Reference proteome</keyword>
<dbReference type="PANTHER" id="PTHR46480">
    <property type="entry name" value="F20B24.22"/>
    <property type="match status" value="1"/>
</dbReference>
<sequence>MGTSRKSIGIGPARGSRRKNHCETRFQQRLSVLLHTHVCLITVCTLAALDAICVIGQLICDILIVREKLDHFELIDKSLTPLLLGHIVDIDPRTHEKWNLDAIFEVITGTDPHTSNGPIPFPPARNWTDYDYSNIGHRVRRAPKEKVPGHEVTHGALYDLTHAFHLGSMVILSVLLLETMLKVFAMGKKLQHHKLEVFDAIVVAISWSLDIAFWEGIWAHPGTKAATLLTYLLPWRVVRIVNSFVLVIQEKDHVRLKIVKQRLRQSLKKGKETLEKAAAYKHEVRALAGLCRKLGASDSEIGACSPSGRAIKRGSVHSALERVASLTFISSLSQTGSVPSLFDMGDTSSDDDDQGLQHKSLQKKVSQDLSAFSGTTIDSNSAVYSLEHDDHHGTGLENPGFQRDSRPSSSSSRSSQESAGESSKSSLERKNSDESEPPGYHTAVSKLDSNTRL</sequence>
<dbReference type="InterPro" id="IPR031846">
    <property type="entry name" value="Hvcn1"/>
</dbReference>
<dbReference type="GO" id="GO:0005886">
    <property type="term" value="C:plasma membrane"/>
    <property type="evidence" value="ECO:0007669"/>
    <property type="project" value="UniProtKB-SubCell"/>
</dbReference>
<evidence type="ECO:0000256" key="6">
    <source>
        <dbReference type="ARBA" id="ARBA00022989"/>
    </source>
</evidence>
<accession>A0AAV4BB67</accession>
<dbReference type="Proteomes" id="UP000735302">
    <property type="component" value="Unassembled WGS sequence"/>
</dbReference>
<evidence type="ECO:0000256" key="8">
    <source>
        <dbReference type="ARBA" id="ARBA00023136"/>
    </source>
</evidence>
<evidence type="ECO:0000256" key="10">
    <source>
        <dbReference type="SAM" id="MobiDB-lite"/>
    </source>
</evidence>
<gene>
    <name evidence="11" type="ORF">PoB_004436500</name>
</gene>
<dbReference type="GO" id="GO:0030171">
    <property type="term" value="F:voltage-gated proton channel activity"/>
    <property type="evidence" value="ECO:0007669"/>
    <property type="project" value="InterPro"/>
</dbReference>
<dbReference type="InterPro" id="IPR027359">
    <property type="entry name" value="Volt_channel_dom_sf"/>
</dbReference>
<evidence type="ECO:0000256" key="9">
    <source>
        <dbReference type="ARBA" id="ARBA00023303"/>
    </source>
</evidence>
<organism evidence="11 12">
    <name type="scientific">Plakobranchus ocellatus</name>
    <dbReference type="NCBI Taxonomy" id="259542"/>
    <lineage>
        <taxon>Eukaryota</taxon>
        <taxon>Metazoa</taxon>
        <taxon>Spiralia</taxon>
        <taxon>Lophotrochozoa</taxon>
        <taxon>Mollusca</taxon>
        <taxon>Gastropoda</taxon>
        <taxon>Heterobranchia</taxon>
        <taxon>Euthyneura</taxon>
        <taxon>Panpulmonata</taxon>
        <taxon>Sacoglossa</taxon>
        <taxon>Placobranchoidea</taxon>
        <taxon>Plakobranchidae</taxon>
        <taxon>Plakobranchus</taxon>
    </lineage>
</organism>
<keyword evidence="9" id="KW-0407">Ion channel</keyword>
<feature type="region of interest" description="Disordered" evidence="10">
    <location>
        <begin position="341"/>
        <end position="362"/>
    </location>
</feature>
<feature type="region of interest" description="Disordered" evidence="10">
    <location>
        <begin position="387"/>
        <end position="453"/>
    </location>
</feature>
<reference evidence="11 12" key="1">
    <citation type="journal article" date="2021" name="Elife">
        <title>Chloroplast acquisition without the gene transfer in kleptoplastic sea slugs, Plakobranchus ocellatus.</title>
        <authorList>
            <person name="Maeda T."/>
            <person name="Takahashi S."/>
            <person name="Yoshida T."/>
            <person name="Shimamura S."/>
            <person name="Takaki Y."/>
            <person name="Nagai Y."/>
            <person name="Toyoda A."/>
            <person name="Suzuki Y."/>
            <person name="Arimoto A."/>
            <person name="Ishii H."/>
            <person name="Satoh N."/>
            <person name="Nishiyama T."/>
            <person name="Hasebe M."/>
            <person name="Maruyama T."/>
            <person name="Minagawa J."/>
            <person name="Obokata J."/>
            <person name="Shigenobu S."/>
        </authorList>
    </citation>
    <scope>NUCLEOTIDE SEQUENCE [LARGE SCALE GENOMIC DNA]</scope>
</reference>
<evidence type="ECO:0000256" key="1">
    <source>
        <dbReference type="ARBA" id="ARBA00004651"/>
    </source>
</evidence>
<comment type="caution">
    <text evidence="11">The sequence shown here is derived from an EMBL/GenBank/DDBJ whole genome shotgun (WGS) entry which is preliminary data.</text>
</comment>